<sequence>MTEGARGAGADALPATADGVTGGGVTPGGVTGDGAPGDGVTPEGPPVDGAPVDGAQADGDTPDGAPAGRPPLLRRLLRSRTVLAATAAGLVGALFGAGAVAWRTDTLPLLSHAPCWGAFDDDLATRVFGDLEVSAETQRLQRDPRTRVASYGQCRITSHGEKVPVVSQLTVRVRELDGTHQREARSWTSEFLQADMAPMGNGLPGMASASRAWLALPQSCVGAPDQLATPTVVDLAMGETGGRGLPEHDLKERGALSAAAVAVANGVLRELGCSGTYGSAEPTGSYVAWEDTTPDALCGIKGLRLPAGYRESLPRTRVGQEGGAARSCEVGSSYPPGELHLTTVVDPQLAHVFALEALHGGTRLREAKGRGPGGFGSLDVTRGVYVAHCQTGDVVFLVERLKSVGDGEARRTNLVRALLPRYVEAEAERIGCGPVRLTLPELR</sequence>
<dbReference type="Proteomes" id="UP001303236">
    <property type="component" value="Chromosome"/>
</dbReference>
<organism evidence="3 4">
    <name type="scientific">Streptomyces durocortorensis</name>
    <dbReference type="NCBI Taxonomy" id="2811104"/>
    <lineage>
        <taxon>Bacteria</taxon>
        <taxon>Bacillati</taxon>
        <taxon>Actinomycetota</taxon>
        <taxon>Actinomycetes</taxon>
        <taxon>Kitasatosporales</taxon>
        <taxon>Streptomycetaceae</taxon>
        <taxon>Streptomyces</taxon>
    </lineage>
</organism>
<proteinExistence type="predicted"/>
<dbReference type="EMBL" id="CP134500">
    <property type="protein sequence ID" value="WNF28737.1"/>
    <property type="molecule type" value="Genomic_DNA"/>
</dbReference>
<feature type="region of interest" description="Disordered" evidence="1">
    <location>
        <begin position="1"/>
        <end position="71"/>
    </location>
</feature>
<feature type="transmembrane region" description="Helical" evidence="2">
    <location>
        <begin position="82"/>
        <end position="102"/>
    </location>
</feature>
<feature type="compositionally biased region" description="Gly residues" evidence="1">
    <location>
        <begin position="20"/>
        <end position="37"/>
    </location>
</feature>
<reference evidence="3 4" key="1">
    <citation type="submission" date="2023-09" db="EMBL/GenBank/DDBJ databases">
        <title>Genome completion map analysis of the actinomycetes C11-1.</title>
        <authorList>
            <person name="Qin P."/>
            <person name="Guan P."/>
        </authorList>
    </citation>
    <scope>NUCLEOTIDE SEQUENCE [LARGE SCALE GENOMIC DNA]</scope>
    <source>
        <strain evidence="3 4">C11-1</strain>
    </source>
</reference>
<evidence type="ECO:0000313" key="3">
    <source>
        <dbReference type="EMBL" id="WNF28737.1"/>
    </source>
</evidence>
<evidence type="ECO:0000313" key="4">
    <source>
        <dbReference type="Proteomes" id="UP001303236"/>
    </source>
</evidence>
<keyword evidence="2" id="KW-0472">Membrane</keyword>
<keyword evidence="2" id="KW-0812">Transmembrane</keyword>
<evidence type="ECO:0000256" key="2">
    <source>
        <dbReference type="SAM" id="Phobius"/>
    </source>
</evidence>
<gene>
    <name evidence="3" type="ORF">RI138_18940</name>
</gene>
<keyword evidence="2" id="KW-1133">Transmembrane helix</keyword>
<evidence type="ECO:0000256" key="1">
    <source>
        <dbReference type="SAM" id="MobiDB-lite"/>
    </source>
</evidence>
<keyword evidence="4" id="KW-1185">Reference proteome</keyword>
<protein>
    <submittedName>
        <fullName evidence="3">Uncharacterized protein</fullName>
    </submittedName>
</protein>
<accession>A0ABY9VXV2</accession>
<name>A0ABY9VXV2_9ACTN</name>